<dbReference type="InterPro" id="IPR023408">
    <property type="entry name" value="MscS_beta-dom_sf"/>
</dbReference>
<reference evidence="7 8" key="1">
    <citation type="submission" date="2019-05" db="EMBL/GenBank/DDBJ databases">
        <title>Draft Whole-Genome sequence of the green sulfur bacterium Chlorobaculum thiosulfatiphilum DSM 249.</title>
        <authorList>
            <person name="Meyer T.E."/>
            <person name="Kyndt J.A."/>
        </authorList>
    </citation>
    <scope>NUCLEOTIDE SEQUENCE [LARGE SCALE GENOMIC DNA]</scope>
    <source>
        <strain evidence="7 8">DSM 249</strain>
    </source>
</reference>
<sequence length="348" mass="38488">MNAQTLIESWIMPVAAATLAVLLYLFGNALLKRTLDRIRQTIAGSAPTLGLLVMPVRVLFVLIALAGIVYYVRMPGEIKELLTHMLSIGSIAGVSWFALRIFAAIEAVIQQRYRDAGKSSIEARRITTNVSLLRKIVNVLVIIVAIASVLMTFQTVRQIGLSILASAGLAGIVIGFAAQRSLQTLIAGIQIAITQPVRLGDVVVVENENGRVEEITLTYVVVRLWDQRRIIVPITWFIDKPFENWTRTSAELTGAVTLRVSYAVPVEAVRREFERIAAKSPLWDRRVARLEVTDAADATMELRALVSASNSADLWALRCHVREQLISFIHSPQTLEDDDNNAVELPVE</sequence>
<evidence type="ECO:0000259" key="6">
    <source>
        <dbReference type="Pfam" id="PF00924"/>
    </source>
</evidence>
<evidence type="ECO:0000256" key="3">
    <source>
        <dbReference type="ARBA" id="ARBA00022989"/>
    </source>
</evidence>
<feature type="transmembrane region" description="Helical" evidence="5">
    <location>
        <begin position="84"/>
        <end position="109"/>
    </location>
</feature>
<dbReference type="Proteomes" id="UP000308271">
    <property type="component" value="Unassembled WGS sequence"/>
</dbReference>
<keyword evidence="3 5" id="KW-1133">Transmembrane helix</keyword>
<organism evidence="7 8">
    <name type="scientific">Chlorobaculum thiosulfatiphilum</name>
    <name type="common">Chlorobium limicola f.sp. thiosulfatophilum</name>
    <dbReference type="NCBI Taxonomy" id="115852"/>
    <lineage>
        <taxon>Bacteria</taxon>
        <taxon>Pseudomonadati</taxon>
        <taxon>Chlorobiota</taxon>
        <taxon>Chlorobiia</taxon>
        <taxon>Chlorobiales</taxon>
        <taxon>Chlorobiaceae</taxon>
        <taxon>Chlorobaculum</taxon>
    </lineage>
</organism>
<feature type="transmembrane region" description="Helical" evidence="5">
    <location>
        <begin position="159"/>
        <end position="178"/>
    </location>
</feature>
<feature type="transmembrane region" description="Helical" evidence="5">
    <location>
        <begin position="51"/>
        <end position="72"/>
    </location>
</feature>
<dbReference type="GO" id="GO:0016020">
    <property type="term" value="C:membrane"/>
    <property type="evidence" value="ECO:0007669"/>
    <property type="project" value="UniProtKB-SubCell"/>
</dbReference>
<evidence type="ECO:0000256" key="1">
    <source>
        <dbReference type="ARBA" id="ARBA00004370"/>
    </source>
</evidence>
<dbReference type="PANTHER" id="PTHR30566:SF25">
    <property type="entry name" value="INNER MEMBRANE PROTEIN"/>
    <property type="match status" value="1"/>
</dbReference>
<name>A0A5C4S4Y7_CHLTI</name>
<keyword evidence="2 5" id="KW-0812">Transmembrane</keyword>
<dbReference type="PANTHER" id="PTHR30566">
    <property type="entry name" value="YNAI-RELATED MECHANOSENSITIVE ION CHANNEL"/>
    <property type="match status" value="1"/>
</dbReference>
<feature type="domain" description="Mechanosensitive ion channel MscS" evidence="6">
    <location>
        <begin position="181"/>
        <end position="247"/>
    </location>
</feature>
<feature type="transmembrane region" description="Helical" evidence="5">
    <location>
        <begin position="12"/>
        <end position="31"/>
    </location>
</feature>
<dbReference type="InterPro" id="IPR006685">
    <property type="entry name" value="MscS_channel_2nd"/>
</dbReference>
<dbReference type="Gene3D" id="1.10.287.1260">
    <property type="match status" value="1"/>
</dbReference>
<dbReference type="EMBL" id="VDCH01000018">
    <property type="protein sequence ID" value="TNJ38504.1"/>
    <property type="molecule type" value="Genomic_DNA"/>
</dbReference>
<dbReference type="Gene3D" id="2.30.30.60">
    <property type="match status" value="1"/>
</dbReference>
<gene>
    <name evidence="7" type="ORF">FGF66_08610</name>
</gene>
<dbReference type="GO" id="GO:0008381">
    <property type="term" value="F:mechanosensitive monoatomic ion channel activity"/>
    <property type="evidence" value="ECO:0007669"/>
    <property type="project" value="UniProtKB-ARBA"/>
</dbReference>
<accession>A0A5C4S4Y7</accession>
<evidence type="ECO:0000256" key="2">
    <source>
        <dbReference type="ARBA" id="ARBA00022692"/>
    </source>
</evidence>
<evidence type="ECO:0000313" key="7">
    <source>
        <dbReference type="EMBL" id="TNJ38504.1"/>
    </source>
</evidence>
<dbReference type="RefSeq" id="WP_139457243.1">
    <property type="nucleotide sequence ID" value="NZ_VDCH01000018.1"/>
</dbReference>
<comment type="caution">
    <text evidence="7">The sequence shown here is derived from an EMBL/GenBank/DDBJ whole genome shotgun (WGS) entry which is preliminary data.</text>
</comment>
<dbReference type="OrthoDB" id="9792218at2"/>
<dbReference type="SUPFAM" id="SSF50182">
    <property type="entry name" value="Sm-like ribonucleoproteins"/>
    <property type="match status" value="1"/>
</dbReference>
<comment type="subcellular location">
    <subcellularLocation>
        <location evidence="1">Membrane</location>
    </subcellularLocation>
</comment>
<keyword evidence="4 5" id="KW-0472">Membrane</keyword>
<dbReference type="Pfam" id="PF00924">
    <property type="entry name" value="MS_channel_2nd"/>
    <property type="match status" value="1"/>
</dbReference>
<keyword evidence="8" id="KW-1185">Reference proteome</keyword>
<dbReference type="InterPro" id="IPR010920">
    <property type="entry name" value="LSM_dom_sf"/>
</dbReference>
<dbReference type="AlphaFoldDB" id="A0A5C4S4Y7"/>
<evidence type="ECO:0000256" key="4">
    <source>
        <dbReference type="ARBA" id="ARBA00023136"/>
    </source>
</evidence>
<protein>
    <submittedName>
        <fullName evidence="7">Mechanosensitive ion channel</fullName>
    </submittedName>
</protein>
<feature type="transmembrane region" description="Helical" evidence="5">
    <location>
        <begin position="132"/>
        <end position="153"/>
    </location>
</feature>
<evidence type="ECO:0000313" key="8">
    <source>
        <dbReference type="Proteomes" id="UP000308271"/>
    </source>
</evidence>
<proteinExistence type="predicted"/>
<evidence type="ECO:0000256" key="5">
    <source>
        <dbReference type="SAM" id="Phobius"/>
    </source>
</evidence>